<dbReference type="OrthoDB" id="9794626at2"/>
<dbReference type="NCBIfam" id="TIGR00317">
    <property type="entry name" value="cobS"/>
    <property type="match status" value="1"/>
</dbReference>
<comment type="pathway">
    <text evidence="3 19">Cofactor biosynthesis; adenosylcobalamin biosynthesis; adenosylcobalamin from cob(II)yrinate a,c-diamide: step 7/7.</text>
</comment>
<feature type="transmembrane region" description="Helical" evidence="19">
    <location>
        <begin position="236"/>
        <end position="253"/>
    </location>
</feature>
<evidence type="ECO:0000256" key="1">
    <source>
        <dbReference type="ARBA" id="ARBA00001946"/>
    </source>
</evidence>
<dbReference type="EMBL" id="FNWO01000013">
    <property type="protein sequence ID" value="SEH54846.1"/>
    <property type="molecule type" value="Genomic_DNA"/>
</dbReference>
<dbReference type="GO" id="GO:0009236">
    <property type="term" value="P:cobalamin biosynthetic process"/>
    <property type="evidence" value="ECO:0007669"/>
    <property type="project" value="UniProtKB-UniRule"/>
</dbReference>
<dbReference type="PANTHER" id="PTHR34148:SF1">
    <property type="entry name" value="ADENOSYLCOBINAMIDE-GDP RIBAZOLETRANSFERASE"/>
    <property type="match status" value="1"/>
</dbReference>
<evidence type="ECO:0000256" key="18">
    <source>
        <dbReference type="ARBA" id="ARBA00049504"/>
    </source>
</evidence>
<evidence type="ECO:0000256" key="11">
    <source>
        <dbReference type="ARBA" id="ARBA00022842"/>
    </source>
</evidence>
<comment type="subcellular location">
    <subcellularLocation>
        <location evidence="2 19">Cell membrane</location>
        <topology evidence="2 19">Multi-pass membrane protein</topology>
    </subcellularLocation>
</comment>
<dbReference type="Pfam" id="PF02654">
    <property type="entry name" value="CobS"/>
    <property type="match status" value="1"/>
</dbReference>
<reference evidence="21" key="1">
    <citation type="submission" date="2016-10" db="EMBL/GenBank/DDBJ databases">
        <authorList>
            <person name="Varghese N."/>
            <person name="Submissions S."/>
        </authorList>
    </citation>
    <scope>NUCLEOTIDE SEQUENCE [LARGE SCALE GENOMIC DNA]</scope>
    <source>
        <strain evidence="21">DSM 13234</strain>
    </source>
</reference>
<evidence type="ECO:0000256" key="4">
    <source>
        <dbReference type="ARBA" id="ARBA00010561"/>
    </source>
</evidence>
<evidence type="ECO:0000256" key="14">
    <source>
        <dbReference type="ARBA" id="ARBA00025228"/>
    </source>
</evidence>
<keyword evidence="11 19" id="KW-0460">Magnesium</keyword>
<feature type="transmembrane region" description="Helical" evidence="19">
    <location>
        <begin position="47"/>
        <end position="80"/>
    </location>
</feature>
<evidence type="ECO:0000313" key="21">
    <source>
        <dbReference type="Proteomes" id="UP000182983"/>
    </source>
</evidence>
<comment type="catalytic activity">
    <reaction evidence="17 19">
        <text>alpha-ribazole + adenosylcob(III)inamide-GDP = adenosylcob(III)alamin + GMP + H(+)</text>
        <dbReference type="Rhea" id="RHEA:16049"/>
        <dbReference type="ChEBI" id="CHEBI:10329"/>
        <dbReference type="ChEBI" id="CHEBI:15378"/>
        <dbReference type="ChEBI" id="CHEBI:18408"/>
        <dbReference type="ChEBI" id="CHEBI:58115"/>
        <dbReference type="ChEBI" id="CHEBI:60487"/>
        <dbReference type="EC" id="2.7.8.26"/>
    </reaction>
</comment>
<keyword evidence="7 19" id="KW-1003">Cell membrane</keyword>
<evidence type="ECO:0000256" key="5">
    <source>
        <dbReference type="ARBA" id="ARBA00013200"/>
    </source>
</evidence>
<evidence type="ECO:0000256" key="9">
    <source>
        <dbReference type="ARBA" id="ARBA00022679"/>
    </source>
</evidence>
<evidence type="ECO:0000256" key="13">
    <source>
        <dbReference type="ARBA" id="ARBA00023136"/>
    </source>
</evidence>
<sequence>MSAALAREGRALLAALLYFTRLPLPSRTPLDADDWRRATGWWPLIGAGLGAIVGGVLILAGSVLSPAIAAGLALGLGLLLTGAQHEDGFADSCDGFGGGGPDRARVLDIMKDSRVGAFAVVGLIVLIGLKWLALADLPPAWLLIAPIVAAALSRAAAAALMAVLPYARTEPSRAAPVTSRLRGGRLALPLLLGVLPLLALPALHALACLAVAALVWGLAAAWLSRRLGGYTGDCLGATQQIAEIAVLLILLGLR</sequence>
<feature type="transmembrane region" description="Helical" evidence="19">
    <location>
        <begin position="115"/>
        <end position="134"/>
    </location>
</feature>
<organism evidence="20 21">
    <name type="scientific">Magnetospirillum fulvum</name>
    <name type="common">Rhodospirillum fulvum</name>
    <dbReference type="NCBI Taxonomy" id="1082"/>
    <lineage>
        <taxon>Bacteria</taxon>
        <taxon>Pseudomonadati</taxon>
        <taxon>Pseudomonadota</taxon>
        <taxon>Alphaproteobacteria</taxon>
        <taxon>Rhodospirillales</taxon>
        <taxon>Rhodospirillaceae</taxon>
        <taxon>Magnetospirillum</taxon>
    </lineage>
</organism>
<accession>A0A1H6J797</accession>
<evidence type="ECO:0000256" key="19">
    <source>
        <dbReference type="HAMAP-Rule" id="MF_00719"/>
    </source>
</evidence>
<evidence type="ECO:0000256" key="6">
    <source>
        <dbReference type="ARBA" id="ARBA00015850"/>
    </source>
</evidence>
<proteinExistence type="inferred from homology"/>
<keyword evidence="9 19" id="KW-0808">Transferase</keyword>
<evidence type="ECO:0000256" key="2">
    <source>
        <dbReference type="ARBA" id="ARBA00004651"/>
    </source>
</evidence>
<dbReference type="GO" id="GO:0051073">
    <property type="term" value="F:adenosylcobinamide-GDP ribazoletransferase activity"/>
    <property type="evidence" value="ECO:0007669"/>
    <property type="project" value="UniProtKB-UniRule"/>
</dbReference>
<evidence type="ECO:0000256" key="12">
    <source>
        <dbReference type="ARBA" id="ARBA00022989"/>
    </source>
</evidence>
<evidence type="ECO:0000256" key="15">
    <source>
        <dbReference type="ARBA" id="ARBA00032605"/>
    </source>
</evidence>
<protein>
    <recommendedName>
        <fullName evidence="6 19">Adenosylcobinamide-GDP ribazoletransferase</fullName>
        <ecNumber evidence="5 19">2.7.8.26</ecNumber>
    </recommendedName>
    <alternativeName>
        <fullName evidence="16 19">Cobalamin synthase</fullName>
    </alternativeName>
    <alternativeName>
        <fullName evidence="15 19">Cobalamin-5'-phosphate synthase</fullName>
    </alternativeName>
</protein>
<evidence type="ECO:0000256" key="8">
    <source>
        <dbReference type="ARBA" id="ARBA00022573"/>
    </source>
</evidence>
<feature type="transmembrane region" description="Helical" evidence="19">
    <location>
        <begin position="188"/>
        <end position="216"/>
    </location>
</feature>
<dbReference type="RefSeq" id="WP_074769838.1">
    <property type="nucleotide sequence ID" value="NZ_FNWO01000013.1"/>
</dbReference>
<evidence type="ECO:0000313" key="20">
    <source>
        <dbReference type="EMBL" id="SEH54846.1"/>
    </source>
</evidence>
<keyword evidence="21" id="KW-1185">Reference proteome</keyword>
<evidence type="ECO:0000256" key="7">
    <source>
        <dbReference type="ARBA" id="ARBA00022475"/>
    </source>
</evidence>
<dbReference type="InterPro" id="IPR003805">
    <property type="entry name" value="CobS"/>
</dbReference>
<dbReference type="GO" id="GO:0005886">
    <property type="term" value="C:plasma membrane"/>
    <property type="evidence" value="ECO:0007669"/>
    <property type="project" value="UniProtKB-SubCell"/>
</dbReference>
<gene>
    <name evidence="19" type="primary">cobS</name>
    <name evidence="20" type="ORF">SAMN04244559_02915</name>
</gene>
<comment type="function">
    <text evidence="14 19">Joins adenosylcobinamide-GDP and alpha-ribazole to generate adenosylcobalamin (Ado-cobalamin). Also synthesizes adenosylcobalamin 5'-phosphate from adenosylcobinamide-GDP and alpha-ribazole 5'-phosphate.</text>
</comment>
<dbReference type="PANTHER" id="PTHR34148">
    <property type="entry name" value="ADENOSYLCOBINAMIDE-GDP RIBAZOLETRANSFERASE"/>
    <property type="match status" value="1"/>
</dbReference>
<dbReference type="AlphaFoldDB" id="A0A1H6J797"/>
<keyword evidence="12 19" id="KW-1133">Transmembrane helix</keyword>
<evidence type="ECO:0000256" key="16">
    <source>
        <dbReference type="ARBA" id="ARBA00032853"/>
    </source>
</evidence>
<dbReference type="UniPathway" id="UPA00148">
    <property type="reaction ID" value="UER00238"/>
</dbReference>
<dbReference type="Proteomes" id="UP000182983">
    <property type="component" value="Unassembled WGS sequence"/>
</dbReference>
<evidence type="ECO:0000256" key="3">
    <source>
        <dbReference type="ARBA" id="ARBA00004663"/>
    </source>
</evidence>
<name>A0A1H6J797_MAGFU</name>
<comment type="similarity">
    <text evidence="4 19">Belongs to the CobS family.</text>
</comment>
<feature type="transmembrane region" description="Helical" evidence="19">
    <location>
        <begin position="140"/>
        <end position="167"/>
    </location>
</feature>
<keyword evidence="13 19" id="KW-0472">Membrane</keyword>
<keyword evidence="10 19" id="KW-0812">Transmembrane</keyword>
<keyword evidence="8 19" id="KW-0169">Cobalamin biosynthesis</keyword>
<comment type="catalytic activity">
    <reaction evidence="18 19">
        <text>alpha-ribazole 5'-phosphate + adenosylcob(III)inamide-GDP = adenosylcob(III)alamin 5'-phosphate + GMP + H(+)</text>
        <dbReference type="Rhea" id="RHEA:23560"/>
        <dbReference type="ChEBI" id="CHEBI:15378"/>
        <dbReference type="ChEBI" id="CHEBI:57918"/>
        <dbReference type="ChEBI" id="CHEBI:58115"/>
        <dbReference type="ChEBI" id="CHEBI:60487"/>
        <dbReference type="ChEBI" id="CHEBI:60493"/>
        <dbReference type="EC" id="2.7.8.26"/>
    </reaction>
</comment>
<comment type="cofactor">
    <cofactor evidence="1 19">
        <name>Mg(2+)</name>
        <dbReference type="ChEBI" id="CHEBI:18420"/>
    </cofactor>
</comment>
<evidence type="ECO:0000256" key="17">
    <source>
        <dbReference type="ARBA" id="ARBA00048623"/>
    </source>
</evidence>
<evidence type="ECO:0000256" key="10">
    <source>
        <dbReference type="ARBA" id="ARBA00022692"/>
    </source>
</evidence>
<dbReference type="EC" id="2.7.8.26" evidence="5 19"/>
<dbReference type="GO" id="GO:0008818">
    <property type="term" value="F:cobalamin 5'-phosphate synthase activity"/>
    <property type="evidence" value="ECO:0007669"/>
    <property type="project" value="UniProtKB-UniRule"/>
</dbReference>
<dbReference type="HAMAP" id="MF_00719">
    <property type="entry name" value="CobS"/>
    <property type="match status" value="1"/>
</dbReference>